<dbReference type="EMBL" id="DQ491002">
    <property type="protein sequence ID" value="ABT14848.1"/>
    <property type="molecule type" value="Genomic_DNA"/>
</dbReference>
<keyword evidence="1" id="KW-1133">Transmembrane helix</keyword>
<accession>A7IWX4</accession>
<protein>
    <submittedName>
        <fullName evidence="2">Uncharacterized protein b449L</fullName>
    </submittedName>
</protein>
<proteinExistence type="predicted"/>
<evidence type="ECO:0000313" key="3">
    <source>
        <dbReference type="Proteomes" id="UP000202419"/>
    </source>
</evidence>
<dbReference type="Proteomes" id="UP000202419">
    <property type="component" value="Segment"/>
</dbReference>
<dbReference type="RefSeq" id="YP_001497645.1">
    <property type="nucleotide sequence ID" value="NC_009898.1"/>
</dbReference>
<name>A7IWX4_PBCVN</name>
<feature type="transmembrane region" description="Helical" evidence="1">
    <location>
        <begin position="38"/>
        <end position="57"/>
    </location>
</feature>
<dbReference type="GeneID" id="5658755"/>
<organismHost>
    <name type="scientific">Chlorella</name>
    <dbReference type="NCBI Taxonomy" id="3071"/>
</organismHost>
<evidence type="ECO:0000313" key="2">
    <source>
        <dbReference type="EMBL" id="ABT14848.1"/>
    </source>
</evidence>
<keyword evidence="1" id="KW-0812">Transmembrane</keyword>
<keyword evidence="1" id="KW-0472">Membrane</keyword>
<feature type="transmembrane region" description="Helical" evidence="1">
    <location>
        <begin position="64"/>
        <end position="86"/>
    </location>
</feature>
<dbReference type="KEGG" id="vg:5658755"/>
<organism evidence="2 3">
    <name type="scientific">Paramecium bursaria Chlorella virus NY2A</name>
    <name type="common">PBCV-NY2A</name>
    <dbReference type="NCBI Taxonomy" id="46021"/>
    <lineage>
        <taxon>Viruses</taxon>
        <taxon>Varidnaviria</taxon>
        <taxon>Bamfordvirae</taxon>
        <taxon>Nucleocytoviricota</taxon>
        <taxon>Megaviricetes</taxon>
        <taxon>Algavirales</taxon>
        <taxon>Phycodnaviridae</taxon>
        <taxon>Chlorovirus</taxon>
        <taxon>Chlorovirus americanus</taxon>
    </lineage>
</organism>
<gene>
    <name evidence="2" type="primary">b449L</name>
    <name evidence="2" type="ORF">NY2A_b449L</name>
</gene>
<evidence type="ECO:0000256" key="1">
    <source>
        <dbReference type="SAM" id="Phobius"/>
    </source>
</evidence>
<reference evidence="2 3" key="1">
    <citation type="journal article" date="2007" name="Virology">
        <title>Sequence and annotation of the 369-kb NY-2A and the 345-kb AR158 viruses that infect Chlorella NC64A.</title>
        <authorList>
            <person name="Fitzgerald L.A."/>
            <person name="Graves M.V."/>
            <person name="Li X."/>
            <person name="Feldblyum T."/>
            <person name="Nierman W.C."/>
            <person name="Van Etten J.L."/>
        </authorList>
    </citation>
    <scope>NUCLEOTIDE SEQUENCE [LARGE SCALE GENOMIC DNA]</scope>
    <source>
        <strain evidence="2 3">NY-2A</strain>
    </source>
</reference>
<keyword evidence="3" id="KW-1185">Reference proteome</keyword>
<sequence>MFRIFDDSTDTTFVALSSFWSIALRSNASFCFKNSSSLIFSSLFMFFKIVITTAIVIETATTIAAIVITSHLLIIYYEFIFCEHFFHMKPLYSLFLSIL</sequence>